<keyword evidence="3" id="KW-0238">DNA-binding</keyword>
<comment type="similarity">
    <text evidence="1">Belongs to the LysR transcriptional regulatory family.</text>
</comment>
<evidence type="ECO:0000256" key="4">
    <source>
        <dbReference type="ARBA" id="ARBA00023163"/>
    </source>
</evidence>
<evidence type="ECO:0000256" key="1">
    <source>
        <dbReference type="ARBA" id="ARBA00009437"/>
    </source>
</evidence>
<gene>
    <name evidence="6" type="ORF">H9704_06495</name>
</gene>
<reference evidence="6" key="2">
    <citation type="submission" date="2021-04" db="EMBL/GenBank/DDBJ databases">
        <authorList>
            <person name="Gilroy R."/>
        </authorList>
    </citation>
    <scope>NUCLEOTIDE SEQUENCE</scope>
    <source>
        <strain evidence="6">CHK180-15479</strain>
    </source>
</reference>
<dbReference type="SUPFAM" id="SSF46785">
    <property type="entry name" value="Winged helix' DNA-binding domain"/>
    <property type="match status" value="1"/>
</dbReference>
<dbReference type="AlphaFoldDB" id="A0A9D2MYN9"/>
<proteinExistence type="inferred from homology"/>
<keyword evidence="4" id="KW-0804">Transcription</keyword>
<evidence type="ECO:0000256" key="3">
    <source>
        <dbReference type="ARBA" id="ARBA00023125"/>
    </source>
</evidence>
<accession>A0A9D2MYN9</accession>
<dbReference type="PRINTS" id="PR00039">
    <property type="entry name" value="HTHLYSR"/>
</dbReference>
<dbReference type="InterPro" id="IPR036388">
    <property type="entry name" value="WH-like_DNA-bd_sf"/>
</dbReference>
<reference evidence="6" key="1">
    <citation type="journal article" date="2021" name="PeerJ">
        <title>Extensive microbial diversity within the chicken gut microbiome revealed by metagenomics and culture.</title>
        <authorList>
            <person name="Gilroy R."/>
            <person name="Ravi A."/>
            <person name="Getino M."/>
            <person name="Pursley I."/>
            <person name="Horton D.L."/>
            <person name="Alikhan N.F."/>
            <person name="Baker D."/>
            <person name="Gharbi K."/>
            <person name="Hall N."/>
            <person name="Watson M."/>
            <person name="Adriaenssens E.M."/>
            <person name="Foster-Nyarko E."/>
            <person name="Jarju S."/>
            <person name="Secka A."/>
            <person name="Antonio M."/>
            <person name="Oren A."/>
            <person name="Chaudhuri R.R."/>
            <person name="La Ragione R."/>
            <person name="Hildebrand F."/>
            <person name="Pallen M.J."/>
        </authorList>
    </citation>
    <scope>NUCLEOTIDE SEQUENCE</scope>
    <source>
        <strain evidence="6">CHK180-15479</strain>
    </source>
</reference>
<dbReference type="Proteomes" id="UP000823910">
    <property type="component" value="Unassembled WGS sequence"/>
</dbReference>
<organism evidence="6 7">
    <name type="scientific">Candidatus Enterocloster excrementipullorum</name>
    <dbReference type="NCBI Taxonomy" id="2838559"/>
    <lineage>
        <taxon>Bacteria</taxon>
        <taxon>Bacillati</taxon>
        <taxon>Bacillota</taxon>
        <taxon>Clostridia</taxon>
        <taxon>Lachnospirales</taxon>
        <taxon>Lachnospiraceae</taxon>
        <taxon>Enterocloster</taxon>
    </lineage>
</organism>
<dbReference type="Gene3D" id="1.10.10.10">
    <property type="entry name" value="Winged helix-like DNA-binding domain superfamily/Winged helix DNA-binding domain"/>
    <property type="match status" value="1"/>
</dbReference>
<dbReference type="Pfam" id="PF03466">
    <property type="entry name" value="LysR_substrate"/>
    <property type="match status" value="1"/>
</dbReference>
<name>A0A9D2MYN9_9FIRM</name>
<dbReference type="PANTHER" id="PTHR30346">
    <property type="entry name" value="TRANSCRIPTIONAL DUAL REGULATOR HCAR-RELATED"/>
    <property type="match status" value="1"/>
</dbReference>
<dbReference type="GO" id="GO:0003700">
    <property type="term" value="F:DNA-binding transcription factor activity"/>
    <property type="evidence" value="ECO:0007669"/>
    <property type="project" value="InterPro"/>
</dbReference>
<evidence type="ECO:0000313" key="6">
    <source>
        <dbReference type="EMBL" id="HJC05789.1"/>
    </source>
</evidence>
<dbReference type="CDD" id="cd05466">
    <property type="entry name" value="PBP2_LTTR_substrate"/>
    <property type="match status" value="1"/>
</dbReference>
<dbReference type="PROSITE" id="PS50931">
    <property type="entry name" value="HTH_LYSR"/>
    <property type="match status" value="1"/>
</dbReference>
<keyword evidence="2" id="KW-0805">Transcription regulation</keyword>
<dbReference type="InterPro" id="IPR005119">
    <property type="entry name" value="LysR_subst-bd"/>
</dbReference>
<dbReference type="SUPFAM" id="SSF53850">
    <property type="entry name" value="Periplasmic binding protein-like II"/>
    <property type="match status" value="1"/>
</dbReference>
<feature type="domain" description="HTH lysR-type" evidence="5">
    <location>
        <begin position="1"/>
        <end position="58"/>
    </location>
</feature>
<dbReference type="Gene3D" id="3.40.190.290">
    <property type="match status" value="1"/>
</dbReference>
<dbReference type="GO" id="GO:0032993">
    <property type="term" value="C:protein-DNA complex"/>
    <property type="evidence" value="ECO:0007669"/>
    <property type="project" value="TreeGrafter"/>
</dbReference>
<evidence type="ECO:0000313" key="7">
    <source>
        <dbReference type="Proteomes" id="UP000823910"/>
    </source>
</evidence>
<evidence type="ECO:0000259" key="5">
    <source>
        <dbReference type="PROSITE" id="PS50931"/>
    </source>
</evidence>
<dbReference type="InterPro" id="IPR000847">
    <property type="entry name" value="LysR_HTH_N"/>
</dbReference>
<sequence>MDLKQIEYILKIAEMKNVSQASKELFISQSALNQQLLKLEKELGAPLFFRDRNNWELTPTGELYVKGAREILQIKKNTYNQIEDELGTARRAFSLGLAAGRGIRMFASIYPQFMERCPQTSISPIEIGTYEQQELIEAGRLDLGFLTIGSGKRANLKYIHVCSEDLLAALPEKHPLAMEAAAKGAGKYSELDLKLLKDENFVLMFPKSSCRAVTDQAFREAGFEPKILFETSSAASVPSFVAAGICCAIIPRYYARDQKGIALFYLKSRPRWEMDFCYSRRSYLSRPLQTFIQMSGEYWRTYYGADES</sequence>
<dbReference type="GO" id="GO:0003677">
    <property type="term" value="F:DNA binding"/>
    <property type="evidence" value="ECO:0007669"/>
    <property type="project" value="UniProtKB-KW"/>
</dbReference>
<evidence type="ECO:0000256" key="2">
    <source>
        <dbReference type="ARBA" id="ARBA00023015"/>
    </source>
</evidence>
<dbReference type="EMBL" id="DWWT01000027">
    <property type="protein sequence ID" value="HJC05789.1"/>
    <property type="molecule type" value="Genomic_DNA"/>
</dbReference>
<comment type="caution">
    <text evidence="6">The sequence shown here is derived from an EMBL/GenBank/DDBJ whole genome shotgun (WGS) entry which is preliminary data.</text>
</comment>
<dbReference type="InterPro" id="IPR036390">
    <property type="entry name" value="WH_DNA-bd_sf"/>
</dbReference>
<dbReference type="FunFam" id="1.10.10.10:FF:000001">
    <property type="entry name" value="LysR family transcriptional regulator"/>
    <property type="match status" value="1"/>
</dbReference>
<protein>
    <submittedName>
        <fullName evidence="6">LysR family transcriptional regulator</fullName>
    </submittedName>
</protein>
<dbReference type="PANTHER" id="PTHR30346:SF28">
    <property type="entry name" value="HTH-TYPE TRANSCRIPTIONAL REGULATOR CYNR"/>
    <property type="match status" value="1"/>
</dbReference>
<dbReference type="Pfam" id="PF00126">
    <property type="entry name" value="HTH_1"/>
    <property type="match status" value="1"/>
</dbReference>